<gene>
    <name evidence="1" type="ORF">FHS94_001871</name>
</gene>
<name>A0A7W9BD30_9SPHN</name>
<comment type="caution">
    <text evidence="1">The sequence shown here is derived from an EMBL/GenBank/DDBJ whole genome shotgun (WGS) entry which is preliminary data.</text>
</comment>
<dbReference type="AlphaFoldDB" id="A0A7W9BD30"/>
<evidence type="ECO:0000313" key="1">
    <source>
        <dbReference type="EMBL" id="MBB5715030.1"/>
    </source>
</evidence>
<keyword evidence="2" id="KW-1185">Reference proteome</keyword>
<dbReference type="EMBL" id="JACIJK010000005">
    <property type="protein sequence ID" value="MBB5715030.1"/>
    <property type="molecule type" value="Genomic_DNA"/>
</dbReference>
<protein>
    <submittedName>
        <fullName evidence="1">Uncharacterized protein</fullName>
    </submittedName>
</protein>
<proteinExistence type="predicted"/>
<reference evidence="1 2" key="1">
    <citation type="submission" date="2020-08" db="EMBL/GenBank/DDBJ databases">
        <title>Genomic Encyclopedia of Type Strains, Phase IV (KMG-IV): sequencing the most valuable type-strain genomes for metagenomic binning, comparative biology and taxonomic classification.</title>
        <authorList>
            <person name="Goeker M."/>
        </authorList>
    </citation>
    <scope>NUCLEOTIDE SEQUENCE [LARGE SCALE GENOMIC DNA]</scope>
    <source>
        <strain evidence="1 2">DSM 100044</strain>
    </source>
</reference>
<organism evidence="1 2">
    <name type="scientific">Sphingomonas aerophila</name>
    <dbReference type="NCBI Taxonomy" id="1344948"/>
    <lineage>
        <taxon>Bacteria</taxon>
        <taxon>Pseudomonadati</taxon>
        <taxon>Pseudomonadota</taxon>
        <taxon>Alphaproteobacteria</taxon>
        <taxon>Sphingomonadales</taxon>
        <taxon>Sphingomonadaceae</taxon>
        <taxon>Sphingomonas</taxon>
    </lineage>
</organism>
<dbReference type="Proteomes" id="UP000546200">
    <property type="component" value="Unassembled WGS sequence"/>
</dbReference>
<evidence type="ECO:0000313" key="2">
    <source>
        <dbReference type="Proteomes" id="UP000546200"/>
    </source>
</evidence>
<accession>A0A7W9BD30</accession>
<sequence length="38" mass="4369">MGDALLKVTAAVDNLLFLSPMKWLAWYVRLELRKPATH</sequence>